<evidence type="ECO:0000256" key="15">
    <source>
        <dbReference type="SAM" id="MobiDB-lite"/>
    </source>
</evidence>
<evidence type="ECO:0000259" key="17">
    <source>
        <dbReference type="PROSITE" id="PS51447"/>
    </source>
</evidence>
<dbReference type="InterPro" id="IPR002319">
    <property type="entry name" value="Phenylalanyl-tRNA_Synthase"/>
</dbReference>
<feature type="domain" description="Aminoacyl-transfer RNA synthetases class-II family profile" evidence="16">
    <location>
        <begin position="229"/>
        <end position="431"/>
    </location>
</feature>
<dbReference type="GO" id="GO:0005524">
    <property type="term" value="F:ATP binding"/>
    <property type="evidence" value="ECO:0007669"/>
    <property type="project" value="UniProtKB-KW"/>
</dbReference>
<dbReference type="VEuPathDB" id="FungiDB:A1O9_05789"/>
<dbReference type="GO" id="GO:0004826">
    <property type="term" value="F:phenylalanine-tRNA ligase activity"/>
    <property type="evidence" value="ECO:0007669"/>
    <property type="project" value="UniProtKB-EC"/>
</dbReference>
<dbReference type="HOGENOM" id="CLU_022696_0_1_1"/>
<evidence type="ECO:0000256" key="7">
    <source>
        <dbReference type="ARBA" id="ARBA00022917"/>
    </source>
</evidence>
<dbReference type="Gene3D" id="3.30.70.380">
    <property type="entry name" value="Ferrodoxin-fold anticodon-binding domain"/>
    <property type="match status" value="1"/>
</dbReference>
<dbReference type="PROSITE" id="PS50862">
    <property type="entry name" value="AA_TRNA_LIGASE_II"/>
    <property type="match status" value="1"/>
</dbReference>
<dbReference type="GO" id="GO:0005759">
    <property type="term" value="C:mitochondrial matrix"/>
    <property type="evidence" value="ECO:0007669"/>
    <property type="project" value="UniProtKB-SubCell"/>
</dbReference>
<evidence type="ECO:0000256" key="3">
    <source>
        <dbReference type="ARBA" id="ARBA00012814"/>
    </source>
</evidence>
<protein>
    <recommendedName>
        <fullName evidence="14">Phenylalanine--tRNA ligase, mitochondrial</fullName>
        <ecNumber evidence="3">6.1.1.20</ecNumber>
    </recommendedName>
    <alternativeName>
        <fullName evidence="11">Phenylalanyl-tRNA synthetase</fullName>
    </alternativeName>
</protein>
<evidence type="ECO:0000256" key="12">
    <source>
        <dbReference type="ARBA" id="ARBA00049255"/>
    </source>
</evidence>
<evidence type="ECO:0000313" key="18">
    <source>
        <dbReference type="EMBL" id="KEF57868.1"/>
    </source>
</evidence>
<keyword evidence="19" id="KW-1185">Reference proteome</keyword>
<evidence type="ECO:0000256" key="8">
    <source>
        <dbReference type="ARBA" id="ARBA00022946"/>
    </source>
</evidence>
<keyword evidence="7" id="KW-0648">Protein biosynthesis</keyword>
<dbReference type="InterPro" id="IPR045864">
    <property type="entry name" value="aa-tRNA-synth_II/BPL/LPL"/>
</dbReference>
<keyword evidence="6" id="KW-0067">ATP-binding</keyword>
<evidence type="ECO:0000256" key="2">
    <source>
        <dbReference type="ARBA" id="ARBA00008226"/>
    </source>
</evidence>
<dbReference type="Proteomes" id="UP000027920">
    <property type="component" value="Unassembled WGS sequence"/>
</dbReference>
<dbReference type="SMART" id="SM00896">
    <property type="entry name" value="FDX-ACB"/>
    <property type="match status" value="1"/>
</dbReference>
<comment type="subcellular location">
    <subcellularLocation>
        <location evidence="1">Mitochondrion matrix</location>
    </subcellularLocation>
</comment>
<proteinExistence type="inferred from homology"/>
<evidence type="ECO:0000256" key="1">
    <source>
        <dbReference type="ARBA" id="ARBA00004305"/>
    </source>
</evidence>
<evidence type="ECO:0000256" key="6">
    <source>
        <dbReference type="ARBA" id="ARBA00022840"/>
    </source>
</evidence>
<dbReference type="RefSeq" id="XP_013260458.1">
    <property type="nucleotide sequence ID" value="XM_013405004.1"/>
</dbReference>
<gene>
    <name evidence="18" type="ORF">A1O9_05789</name>
</gene>
<dbReference type="PROSITE" id="PS51447">
    <property type="entry name" value="FDX_ACB"/>
    <property type="match status" value="1"/>
</dbReference>
<evidence type="ECO:0000256" key="5">
    <source>
        <dbReference type="ARBA" id="ARBA00022741"/>
    </source>
</evidence>
<evidence type="ECO:0000256" key="10">
    <source>
        <dbReference type="ARBA" id="ARBA00023146"/>
    </source>
</evidence>
<keyword evidence="8" id="KW-0809">Transit peptide</keyword>
<comment type="similarity">
    <text evidence="2">Belongs to the class-II aminoacyl-tRNA synthetase family.</text>
</comment>
<evidence type="ECO:0000256" key="14">
    <source>
        <dbReference type="ARBA" id="ARBA00073229"/>
    </source>
</evidence>
<keyword evidence="9" id="KW-0496">Mitochondrion</keyword>
<feature type="region of interest" description="Disordered" evidence="15">
    <location>
        <begin position="20"/>
        <end position="85"/>
    </location>
</feature>
<dbReference type="GO" id="GO:0000049">
    <property type="term" value="F:tRNA binding"/>
    <property type="evidence" value="ECO:0007669"/>
    <property type="project" value="InterPro"/>
</dbReference>
<dbReference type="Gene3D" id="3.30.930.10">
    <property type="entry name" value="Bira Bifunctional Protein, Domain 2"/>
    <property type="match status" value="1"/>
</dbReference>
<feature type="domain" description="FDX-ACB" evidence="17">
    <location>
        <begin position="444"/>
        <end position="571"/>
    </location>
</feature>
<dbReference type="InterPro" id="IPR005121">
    <property type="entry name" value="Fdx_antiC-bd"/>
</dbReference>
<evidence type="ECO:0000256" key="13">
    <source>
        <dbReference type="ARBA" id="ARBA00057761"/>
    </source>
</evidence>
<dbReference type="Pfam" id="PF01409">
    <property type="entry name" value="tRNA-synt_2d"/>
    <property type="match status" value="2"/>
</dbReference>
<dbReference type="EC" id="6.1.1.20" evidence="3"/>
<comment type="caution">
    <text evidence="18">The sequence shown here is derived from an EMBL/GenBank/DDBJ whole genome shotgun (WGS) entry which is preliminary data.</text>
</comment>
<dbReference type="NCBIfam" id="TIGR00469">
    <property type="entry name" value="pheS_mito"/>
    <property type="match status" value="1"/>
</dbReference>
<dbReference type="GO" id="GO:0070156">
    <property type="term" value="P:mitochondrial phenylalanyl-tRNA aminoacylation"/>
    <property type="evidence" value="ECO:0007669"/>
    <property type="project" value="EnsemblFungi"/>
</dbReference>
<dbReference type="OrthoDB" id="4457at2759"/>
<dbReference type="SUPFAM" id="SSF55681">
    <property type="entry name" value="Class II aaRS and biotin synthetases"/>
    <property type="match status" value="1"/>
</dbReference>
<dbReference type="InterPro" id="IPR036690">
    <property type="entry name" value="Fdx_antiC-bd_sf"/>
</dbReference>
<dbReference type="InterPro" id="IPR006195">
    <property type="entry name" value="aa-tRNA-synth_II"/>
</dbReference>
<keyword evidence="5" id="KW-0547">Nucleotide-binding</keyword>
<dbReference type="GeneID" id="25280711"/>
<dbReference type="EMBL" id="AMGV01000004">
    <property type="protein sequence ID" value="KEF57868.1"/>
    <property type="molecule type" value="Genomic_DNA"/>
</dbReference>
<dbReference type="STRING" id="1182545.A0A072PF40"/>
<accession>A0A072PF40</accession>
<evidence type="ECO:0000313" key="19">
    <source>
        <dbReference type="Proteomes" id="UP000027920"/>
    </source>
</evidence>
<comment type="catalytic activity">
    <reaction evidence="12">
        <text>tRNA(Phe) + L-phenylalanine + ATP = L-phenylalanyl-tRNA(Phe) + AMP + diphosphate + H(+)</text>
        <dbReference type="Rhea" id="RHEA:19413"/>
        <dbReference type="Rhea" id="RHEA-COMP:9668"/>
        <dbReference type="Rhea" id="RHEA-COMP:9699"/>
        <dbReference type="ChEBI" id="CHEBI:15378"/>
        <dbReference type="ChEBI" id="CHEBI:30616"/>
        <dbReference type="ChEBI" id="CHEBI:33019"/>
        <dbReference type="ChEBI" id="CHEBI:58095"/>
        <dbReference type="ChEBI" id="CHEBI:78442"/>
        <dbReference type="ChEBI" id="CHEBI:78531"/>
        <dbReference type="ChEBI" id="CHEBI:456215"/>
        <dbReference type="EC" id="6.1.1.20"/>
    </reaction>
</comment>
<dbReference type="FunFam" id="3.30.930.10:FF:000053">
    <property type="entry name" value="Phenylalanyl-tRNA synthetase mitochondrial"/>
    <property type="match status" value="1"/>
</dbReference>
<evidence type="ECO:0000256" key="9">
    <source>
        <dbReference type="ARBA" id="ARBA00023128"/>
    </source>
</evidence>
<organism evidence="18 19">
    <name type="scientific">Exophiala aquamarina CBS 119918</name>
    <dbReference type="NCBI Taxonomy" id="1182545"/>
    <lineage>
        <taxon>Eukaryota</taxon>
        <taxon>Fungi</taxon>
        <taxon>Dikarya</taxon>
        <taxon>Ascomycota</taxon>
        <taxon>Pezizomycotina</taxon>
        <taxon>Eurotiomycetes</taxon>
        <taxon>Chaetothyriomycetidae</taxon>
        <taxon>Chaetothyriales</taxon>
        <taxon>Herpotrichiellaceae</taxon>
        <taxon>Exophiala</taxon>
    </lineage>
</organism>
<dbReference type="Pfam" id="PF03147">
    <property type="entry name" value="FDX-ACB"/>
    <property type="match status" value="1"/>
</dbReference>
<name>A0A072PF40_9EURO</name>
<feature type="compositionally biased region" description="Polar residues" evidence="15">
    <location>
        <begin position="42"/>
        <end position="61"/>
    </location>
</feature>
<dbReference type="PANTHER" id="PTHR11538:SF41">
    <property type="entry name" value="PHENYLALANINE--TRNA LIGASE, MITOCHONDRIAL"/>
    <property type="match status" value="1"/>
</dbReference>
<keyword evidence="4" id="KW-0436">Ligase</keyword>
<dbReference type="InterPro" id="IPR004530">
    <property type="entry name" value="Phe-tRNA-synth_IIc_mito"/>
</dbReference>
<evidence type="ECO:0000256" key="4">
    <source>
        <dbReference type="ARBA" id="ARBA00022598"/>
    </source>
</evidence>
<comment type="function">
    <text evidence="13">Is responsible for the charging of tRNA(Phe) with phenylalanine in mitochondrial translation.</text>
</comment>
<reference evidence="18 19" key="1">
    <citation type="submission" date="2013-03" db="EMBL/GenBank/DDBJ databases">
        <title>The Genome Sequence of Exophiala aquamarina CBS 119918.</title>
        <authorList>
            <consortium name="The Broad Institute Genomics Platform"/>
            <person name="Cuomo C."/>
            <person name="de Hoog S."/>
            <person name="Gorbushina A."/>
            <person name="Walker B."/>
            <person name="Young S.K."/>
            <person name="Zeng Q."/>
            <person name="Gargeya S."/>
            <person name="Fitzgerald M."/>
            <person name="Haas B."/>
            <person name="Abouelleil A."/>
            <person name="Allen A.W."/>
            <person name="Alvarado L."/>
            <person name="Arachchi H.M."/>
            <person name="Berlin A.M."/>
            <person name="Chapman S.B."/>
            <person name="Gainer-Dewar J."/>
            <person name="Goldberg J."/>
            <person name="Griggs A."/>
            <person name="Gujja S."/>
            <person name="Hansen M."/>
            <person name="Howarth C."/>
            <person name="Imamovic A."/>
            <person name="Ireland A."/>
            <person name="Larimer J."/>
            <person name="McCowan C."/>
            <person name="Murphy C."/>
            <person name="Pearson M."/>
            <person name="Poon T.W."/>
            <person name="Priest M."/>
            <person name="Roberts A."/>
            <person name="Saif S."/>
            <person name="Shea T."/>
            <person name="Sisk P."/>
            <person name="Sykes S."/>
            <person name="Wortman J."/>
            <person name="Nusbaum C."/>
            <person name="Birren B."/>
        </authorList>
    </citation>
    <scope>NUCLEOTIDE SEQUENCE [LARGE SCALE GENOMIC DNA]</scope>
    <source>
        <strain evidence="18 19">CBS 119918</strain>
    </source>
</reference>
<evidence type="ECO:0000259" key="16">
    <source>
        <dbReference type="PROSITE" id="PS50862"/>
    </source>
</evidence>
<evidence type="ECO:0000256" key="11">
    <source>
        <dbReference type="ARBA" id="ARBA00031194"/>
    </source>
</evidence>
<keyword evidence="10" id="KW-0030">Aminoacyl-tRNA synthetase</keyword>
<dbReference type="PANTHER" id="PTHR11538">
    <property type="entry name" value="PHENYLALANYL-TRNA SYNTHETASE"/>
    <property type="match status" value="1"/>
</dbReference>
<dbReference type="SUPFAM" id="SSF54991">
    <property type="entry name" value="Anticodon-binding domain of PheRS"/>
    <property type="match status" value="1"/>
</dbReference>
<sequence length="571" mass="64172">MRLLKTGAFVRQVRSARTCRIAHSSSSPSNSARLTPPPSAVRWSSIQAAPQSQSFPEQSVDPSREVDPAKTAAQSSLSHPSETDTFKQHLQNLGKENQIIHESRESGSLILGKPYVFDYTTNVPQSILDLVGRNLYDNPDHPLCITRKLIESCFPSPEFNHFIQGDPIVTVQENFDVLGFPQDHPGRSRTDTYYVNSSHLLRTHTSAHQHAAFKSLALEDFTSGYTICADVYRRDSIDKSHFPIFHQMEGAKVWALDGNITQTRYNRMLARQQTISNDLANLPKPEFLQTERNAHFDPKTNPVQKEHDRDETILLVSHLKRSLELLIETVLRAAQAASARKAVANEPIKARWIEAYFPFTSPSFEIEVQWNDTWLELLGCGIVQQPILTQAGLREHVGWAWGLGVERFAMLLFGIPDIRLFWSTDRRFLKQFCRGRITQFEPFSKYPACYKDIAFWISPTPATGTPMNANPVSSGVAAAAGGDSTKASLAETQPAAFHENDIMEVVRDVAGNLAEDVTLVDEFVHPTSGRKSVCYRINYRSLERTLLNDEVNALHDEVAKRIVGLHGVELR</sequence>
<dbReference type="AlphaFoldDB" id="A0A072PF40"/>